<organism evidence="1 2">
    <name type="scientific">Candidatus Pullichristensenella stercorigallinarum</name>
    <dbReference type="NCBI Taxonomy" id="2840909"/>
    <lineage>
        <taxon>Bacteria</taxon>
        <taxon>Bacillati</taxon>
        <taxon>Bacillota</taxon>
        <taxon>Clostridia</taxon>
        <taxon>Candidatus Pullichristensenella</taxon>
    </lineage>
</organism>
<sequence length="228" mass="25012">MSERGSFQAADFTQSCGALLSKIPGVFSANVSEDEQGEIAEIHILASTRRNAKQISRDVQSAIAAAFHREVDHRTISIAQIDANAYGGVDDQKMRQETRLRYVGMNVSMHAGKRVYQVRLMREDREYIGEASCPNSPHQKRRAVAEATICALESALSLEGALSLVAVHNVEVAGIPIILCAIECPETRDGRLLIGAAHYMRDDDEAECVVRATLDGLNRFCGRLAVRD</sequence>
<comment type="caution">
    <text evidence="1">The sequence shown here is derived from an EMBL/GenBank/DDBJ whole genome shotgun (WGS) entry which is preliminary data.</text>
</comment>
<accession>A0A9D0ZLF9</accession>
<protein>
    <submittedName>
        <fullName evidence="1">Uncharacterized protein</fullName>
    </submittedName>
</protein>
<gene>
    <name evidence="1" type="ORF">IAA52_00705</name>
</gene>
<evidence type="ECO:0000313" key="2">
    <source>
        <dbReference type="Proteomes" id="UP000824260"/>
    </source>
</evidence>
<dbReference type="Proteomes" id="UP000824260">
    <property type="component" value="Unassembled WGS sequence"/>
</dbReference>
<reference evidence="1" key="1">
    <citation type="submission" date="2020-10" db="EMBL/GenBank/DDBJ databases">
        <authorList>
            <person name="Gilroy R."/>
        </authorList>
    </citation>
    <scope>NUCLEOTIDE SEQUENCE</scope>
    <source>
        <strain evidence="1">ChiSjej6B24-2974</strain>
    </source>
</reference>
<dbReference type="EMBL" id="DVFZ01000009">
    <property type="protein sequence ID" value="HIQ81601.1"/>
    <property type="molecule type" value="Genomic_DNA"/>
</dbReference>
<proteinExistence type="predicted"/>
<reference evidence="1" key="2">
    <citation type="journal article" date="2021" name="PeerJ">
        <title>Extensive microbial diversity within the chicken gut microbiome revealed by metagenomics and culture.</title>
        <authorList>
            <person name="Gilroy R."/>
            <person name="Ravi A."/>
            <person name="Getino M."/>
            <person name="Pursley I."/>
            <person name="Horton D.L."/>
            <person name="Alikhan N.F."/>
            <person name="Baker D."/>
            <person name="Gharbi K."/>
            <person name="Hall N."/>
            <person name="Watson M."/>
            <person name="Adriaenssens E.M."/>
            <person name="Foster-Nyarko E."/>
            <person name="Jarju S."/>
            <person name="Secka A."/>
            <person name="Antonio M."/>
            <person name="Oren A."/>
            <person name="Chaudhuri R.R."/>
            <person name="La Ragione R."/>
            <person name="Hildebrand F."/>
            <person name="Pallen M.J."/>
        </authorList>
    </citation>
    <scope>NUCLEOTIDE SEQUENCE</scope>
    <source>
        <strain evidence="1">ChiSjej6B24-2974</strain>
    </source>
</reference>
<name>A0A9D0ZLF9_9FIRM</name>
<evidence type="ECO:0000313" key="1">
    <source>
        <dbReference type="EMBL" id="HIQ81601.1"/>
    </source>
</evidence>
<dbReference type="AlphaFoldDB" id="A0A9D0ZLF9"/>